<reference evidence="3" key="3">
    <citation type="submission" date="2018-08" db="UniProtKB">
        <authorList>
            <consortium name="EnsemblPlants"/>
        </authorList>
    </citation>
    <scope>IDENTIFICATION</scope>
    <source>
        <strain evidence="3">cv. Bd21</strain>
    </source>
</reference>
<proteinExistence type="predicted"/>
<accession>A0A2K2DEB9</accession>
<sequence>MRRRNRGGRIARPCFGEPQFGVVDLGRKQADPKFAQSPRASGGSGKKRGSTESGTGGEPENREVSEGAAPSPPAAGRRKPARRNLASAVSPATRLHGSTTAQSHRARLLPLAGCTALPPVYLTASRSFPESALGHGWASPSGRHRLPVRPFAIAESSSIPPWLPDSATPSTQSPINNSLLLCDFKPATLLLCRLSSPHKFMSFAVLLFSLLQIK</sequence>
<feature type="region of interest" description="Disordered" evidence="1">
    <location>
        <begin position="1"/>
        <end position="101"/>
    </location>
</feature>
<keyword evidence="4" id="KW-1185">Reference proteome</keyword>
<evidence type="ECO:0000313" key="2">
    <source>
        <dbReference type="EMBL" id="PNT72644.1"/>
    </source>
</evidence>
<gene>
    <name evidence="2" type="ORF">BRADI_2g47345v3</name>
</gene>
<dbReference type="Proteomes" id="UP000008810">
    <property type="component" value="Chromosome 2"/>
</dbReference>
<evidence type="ECO:0000313" key="3">
    <source>
        <dbReference type="EnsemblPlants" id="PNT72644"/>
    </source>
</evidence>
<protein>
    <submittedName>
        <fullName evidence="2 3">Uncharacterized protein</fullName>
    </submittedName>
</protein>
<reference evidence="2" key="2">
    <citation type="submission" date="2017-06" db="EMBL/GenBank/DDBJ databases">
        <title>WGS assembly of Brachypodium distachyon.</title>
        <authorList>
            <consortium name="The International Brachypodium Initiative"/>
            <person name="Lucas S."/>
            <person name="Harmon-Smith M."/>
            <person name="Lail K."/>
            <person name="Tice H."/>
            <person name="Grimwood J."/>
            <person name="Bruce D."/>
            <person name="Barry K."/>
            <person name="Shu S."/>
            <person name="Lindquist E."/>
            <person name="Wang M."/>
            <person name="Pitluck S."/>
            <person name="Vogel J.P."/>
            <person name="Garvin D.F."/>
            <person name="Mockler T.C."/>
            <person name="Schmutz J."/>
            <person name="Rokhsar D."/>
            <person name="Bevan M.W."/>
        </authorList>
    </citation>
    <scope>NUCLEOTIDE SEQUENCE</scope>
    <source>
        <strain evidence="2">Bd21</strain>
    </source>
</reference>
<dbReference type="Gramene" id="PNT72644">
    <property type="protein sequence ID" value="PNT72644"/>
    <property type="gene ID" value="BRADI_2g47345v3"/>
</dbReference>
<dbReference type="EnsemblPlants" id="PNT72644">
    <property type="protein sequence ID" value="PNT72644"/>
    <property type="gene ID" value="BRADI_2g47345v3"/>
</dbReference>
<dbReference type="AlphaFoldDB" id="A0A2K2DEB9"/>
<dbReference type="EMBL" id="CM000881">
    <property type="protein sequence ID" value="PNT72644.1"/>
    <property type="molecule type" value="Genomic_DNA"/>
</dbReference>
<organism evidence="2">
    <name type="scientific">Brachypodium distachyon</name>
    <name type="common">Purple false brome</name>
    <name type="synonym">Trachynia distachya</name>
    <dbReference type="NCBI Taxonomy" id="15368"/>
    <lineage>
        <taxon>Eukaryota</taxon>
        <taxon>Viridiplantae</taxon>
        <taxon>Streptophyta</taxon>
        <taxon>Embryophyta</taxon>
        <taxon>Tracheophyta</taxon>
        <taxon>Spermatophyta</taxon>
        <taxon>Magnoliopsida</taxon>
        <taxon>Liliopsida</taxon>
        <taxon>Poales</taxon>
        <taxon>Poaceae</taxon>
        <taxon>BOP clade</taxon>
        <taxon>Pooideae</taxon>
        <taxon>Stipodae</taxon>
        <taxon>Brachypodieae</taxon>
        <taxon>Brachypodium</taxon>
    </lineage>
</organism>
<evidence type="ECO:0000256" key="1">
    <source>
        <dbReference type="SAM" id="MobiDB-lite"/>
    </source>
</evidence>
<dbReference type="InParanoid" id="A0A2K2DEB9"/>
<evidence type="ECO:0000313" key="4">
    <source>
        <dbReference type="Proteomes" id="UP000008810"/>
    </source>
</evidence>
<name>A0A2K2DEB9_BRADI</name>
<reference evidence="2 3" key="1">
    <citation type="journal article" date="2010" name="Nature">
        <title>Genome sequencing and analysis of the model grass Brachypodium distachyon.</title>
        <authorList>
            <consortium name="International Brachypodium Initiative"/>
        </authorList>
    </citation>
    <scope>NUCLEOTIDE SEQUENCE [LARGE SCALE GENOMIC DNA]</scope>
    <source>
        <strain evidence="2 3">Bd21</strain>
    </source>
</reference>